<evidence type="ECO:0000259" key="1">
    <source>
        <dbReference type="Pfam" id="PF13175"/>
    </source>
</evidence>
<accession>A0ABT4ZTV4</accession>
<dbReference type="SUPFAM" id="SSF52540">
    <property type="entry name" value="P-loop containing nucleoside triphosphate hydrolases"/>
    <property type="match status" value="2"/>
</dbReference>
<proteinExistence type="predicted"/>
<dbReference type="Gene3D" id="3.40.50.300">
    <property type="entry name" value="P-loop containing nucleotide triphosphate hydrolases"/>
    <property type="match status" value="2"/>
</dbReference>
<dbReference type="Pfam" id="PF13175">
    <property type="entry name" value="AAA_15"/>
    <property type="match status" value="1"/>
</dbReference>
<keyword evidence="4" id="KW-1185">Reference proteome</keyword>
<feature type="domain" description="ATPase AAA-type core" evidence="2">
    <location>
        <begin position="100"/>
        <end position="135"/>
    </location>
</feature>
<evidence type="ECO:0000259" key="2">
    <source>
        <dbReference type="Pfam" id="PF13304"/>
    </source>
</evidence>
<name>A0ABT4ZTV4_9CYAN</name>
<dbReference type="InterPro" id="IPR003959">
    <property type="entry name" value="ATPase_AAA_core"/>
</dbReference>
<dbReference type="InterPro" id="IPR041685">
    <property type="entry name" value="AAA_GajA/Old/RecF-like"/>
</dbReference>
<dbReference type="NCBIfam" id="TIGR02646">
    <property type="entry name" value="retron system putative HNH endonuclease"/>
    <property type="match status" value="1"/>
</dbReference>
<dbReference type="PANTHER" id="PTHR32182">
    <property type="entry name" value="DNA REPLICATION AND REPAIR PROTEIN RECF"/>
    <property type="match status" value="1"/>
</dbReference>
<dbReference type="InterPro" id="IPR013467">
    <property type="entry name" value="HNH78-like"/>
</dbReference>
<dbReference type="PANTHER" id="PTHR32182:SF0">
    <property type="entry name" value="DNA REPLICATION AND REPAIR PROTEIN RECF"/>
    <property type="match status" value="1"/>
</dbReference>
<gene>
    <name evidence="3" type="ORF">PN497_15975</name>
</gene>
<protein>
    <submittedName>
        <fullName evidence="3">TIGR02646 family protein</fullName>
    </submittedName>
</protein>
<comment type="caution">
    <text evidence="3">The sequence shown here is derived from an EMBL/GenBank/DDBJ whole genome shotgun (WGS) entry which is preliminary data.</text>
</comment>
<dbReference type="InterPro" id="IPR027417">
    <property type="entry name" value="P-loop_NTPase"/>
</dbReference>
<dbReference type="Pfam" id="PF13304">
    <property type="entry name" value="AAA_21"/>
    <property type="match status" value="1"/>
</dbReference>
<feature type="domain" description="Endonuclease GajA/Old nuclease/RecF-like AAA" evidence="1">
    <location>
        <begin position="1"/>
        <end position="86"/>
    </location>
</feature>
<reference evidence="3 4" key="1">
    <citation type="submission" date="2023-01" db="EMBL/GenBank/DDBJ databases">
        <title>Genomes from the Australian National Cyanobacteria Reference Collection.</title>
        <authorList>
            <person name="Willis A."/>
            <person name="Lee E.M.F."/>
        </authorList>
    </citation>
    <scope>NUCLEOTIDE SEQUENCE [LARGE SCALE GENOMIC DNA]</scope>
    <source>
        <strain evidence="3 4">CS-549</strain>
    </source>
</reference>
<organism evidence="3 4">
    <name type="scientific">Sphaerospermopsis kisseleviana CS-549</name>
    <dbReference type="NCBI Taxonomy" id="3021783"/>
    <lineage>
        <taxon>Bacteria</taxon>
        <taxon>Bacillati</taxon>
        <taxon>Cyanobacteriota</taxon>
        <taxon>Cyanophyceae</taxon>
        <taxon>Nostocales</taxon>
        <taxon>Aphanizomenonaceae</taxon>
        <taxon>Sphaerospermopsis</taxon>
        <taxon>Sphaerospermopsis kisseleviana</taxon>
    </lineage>
</organism>
<dbReference type="Proteomes" id="UP001211711">
    <property type="component" value="Unassembled WGS sequence"/>
</dbReference>
<dbReference type="EMBL" id="JAQMTI010000197">
    <property type="protein sequence ID" value="MDB9442848.1"/>
    <property type="molecule type" value="Genomic_DNA"/>
</dbReference>
<sequence>MHIEELHLQNFRGFQELKLKLPPDLAVFIGSNGSGKSSILDSIAILLSRFIFELLPKKPYKKLDFDLTEDDININAHRTQESIRIVIYSDIKMSWDISRDLHLHPQWQRIVIPSFRRTFPNCQFIVTTHSPQVLSGVNRENVFILEDGKVLEFTPHTLGYICCYCMQRISIDNMEIEHNKPQADNPHLQLDYKNLIASCSGNRGQGKKNLHCNARKGDYEGTHRNYKMNLNPVDSNKNCENQIKYSSTGKILSICDDETINHELNEVLNLNYQTIRENRKIALDTVITVLNKKFPNKTWSQEAIKKKLEELSSKDADGRYSPYCQYIVWYLSKRLNNP</sequence>
<dbReference type="RefSeq" id="WP_096566451.1">
    <property type="nucleotide sequence ID" value="NZ_JAQMTI010000197.1"/>
</dbReference>
<evidence type="ECO:0000313" key="3">
    <source>
        <dbReference type="EMBL" id="MDB9442848.1"/>
    </source>
</evidence>
<dbReference type="Gene3D" id="1.10.30.50">
    <property type="match status" value="1"/>
</dbReference>
<evidence type="ECO:0000313" key="4">
    <source>
        <dbReference type="Proteomes" id="UP001211711"/>
    </source>
</evidence>